<name>A0A0M8ZWD4_9HYME</name>
<dbReference type="EMBL" id="KQ435840">
    <property type="protein sequence ID" value="KOX71406.1"/>
    <property type="molecule type" value="Genomic_DNA"/>
</dbReference>
<organism evidence="1 2">
    <name type="scientific">Melipona quadrifasciata</name>
    <dbReference type="NCBI Taxonomy" id="166423"/>
    <lineage>
        <taxon>Eukaryota</taxon>
        <taxon>Metazoa</taxon>
        <taxon>Ecdysozoa</taxon>
        <taxon>Arthropoda</taxon>
        <taxon>Hexapoda</taxon>
        <taxon>Insecta</taxon>
        <taxon>Pterygota</taxon>
        <taxon>Neoptera</taxon>
        <taxon>Endopterygota</taxon>
        <taxon>Hymenoptera</taxon>
        <taxon>Apocrita</taxon>
        <taxon>Aculeata</taxon>
        <taxon>Apoidea</taxon>
        <taxon>Anthophila</taxon>
        <taxon>Apidae</taxon>
        <taxon>Melipona</taxon>
    </lineage>
</organism>
<sequence length="52" mass="6171">MLTLANVMQDTVFSIALPYLYDKHHSEEDHKILILQNLCYTYPKMGQMDFHL</sequence>
<protein>
    <submittedName>
        <fullName evidence="1">Uncharacterized protein</fullName>
    </submittedName>
</protein>
<reference evidence="1 2" key="1">
    <citation type="submission" date="2015-07" db="EMBL/GenBank/DDBJ databases">
        <title>The genome of Melipona quadrifasciata.</title>
        <authorList>
            <person name="Pan H."/>
            <person name="Kapheim K."/>
        </authorList>
    </citation>
    <scope>NUCLEOTIDE SEQUENCE [LARGE SCALE GENOMIC DNA]</scope>
    <source>
        <strain evidence="1">0111107301</strain>
        <tissue evidence="1">Whole body</tissue>
    </source>
</reference>
<gene>
    <name evidence="1" type="ORF">WN51_01679</name>
</gene>
<evidence type="ECO:0000313" key="1">
    <source>
        <dbReference type="EMBL" id="KOX71406.1"/>
    </source>
</evidence>
<proteinExistence type="predicted"/>
<dbReference type="AlphaFoldDB" id="A0A0M8ZWD4"/>
<accession>A0A0M8ZWD4</accession>
<keyword evidence="2" id="KW-1185">Reference proteome</keyword>
<dbReference type="Proteomes" id="UP000053105">
    <property type="component" value="Unassembled WGS sequence"/>
</dbReference>
<evidence type="ECO:0000313" key="2">
    <source>
        <dbReference type="Proteomes" id="UP000053105"/>
    </source>
</evidence>